<feature type="compositionally biased region" description="Polar residues" evidence="1">
    <location>
        <begin position="68"/>
        <end position="90"/>
    </location>
</feature>
<evidence type="ECO:0000313" key="2">
    <source>
        <dbReference type="EMBL" id="KAG8223706.1"/>
    </source>
</evidence>
<reference evidence="2" key="2">
    <citation type="submission" date="2017-10" db="EMBL/GenBank/DDBJ databases">
        <title>Ladona fulva Genome sequencing and assembly.</title>
        <authorList>
            <person name="Murali S."/>
            <person name="Richards S."/>
            <person name="Bandaranaike D."/>
            <person name="Bellair M."/>
            <person name="Blankenburg K."/>
            <person name="Chao H."/>
            <person name="Dinh H."/>
            <person name="Doddapaneni H."/>
            <person name="Dugan-Rocha S."/>
            <person name="Elkadiri S."/>
            <person name="Gnanaolivu R."/>
            <person name="Hernandez B."/>
            <person name="Skinner E."/>
            <person name="Javaid M."/>
            <person name="Lee S."/>
            <person name="Li M."/>
            <person name="Ming W."/>
            <person name="Munidasa M."/>
            <person name="Muniz J."/>
            <person name="Nguyen L."/>
            <person name="Hughes D."/>
            <person name="Osuji N."/>
            <person name="Pu L.-L."/>
            <person name="Puazo M."/>
            <person name="Qu C."/>
            <person name="Quiroz J."/>
            <person name="Raj R."/>
            <person name="Weissenberger G."/>
            <person name="Xin Y."/>
            <person name="Zou X."/>
            <person name="Han Y."/>
            <person name="Worley K."/>
            <person name="Muzny D."/>
            <person name="Gibbs R."/>
        </authorList>
    </citation>
    <scope>NUCLEOTIDE SEQUENCE</scope>
    <source>
        <strain evidence="2">Sampled in the wild</strain>
    </source>
</reference>
<gene>
    <name evidence="2" type="ORF">J437_LFUL004071</name>
</gene>
<feature type="compositionally biased region" description="Low complexity" evidence="1">
    <location>
        <begin position="1"/>
        <end position="17"/>
    </location>
</feature>
<comment type="caution">
    <text evidence="2">The sequence shown here is derived from an EMBL/GenBank/DDBJ whole genome shotgun (WGS) entry which is preliminary data.</text>
</comment>
<dbReference type="EMBL" id="KZ308170">
    <property type="protein sequence ID" value="KAG8223706.1"/>
    <property type="molecule type" value="Genomic_DNA"/>
</dbReference>
<feature type="compositionally biased region" description="Low complexity" evidence="1">
    <location>
        <begin position="216"/>
        <end position="246"/>
    </location>
</feature>
<keyword evidence="3" id="KW-1185">Reference proteome</keyword>
<feature type="compositionally biased region" description="Basic residues" evidence="1">
    <location>
        <begin position="203"/>
        <end position="215"/>
    </location>
</feature>
<dbReference type="AlphaFoldDB" id="A0A8K0JWM6"/>
<feature type="region of interest" description="Disordered" evidence="1">
    <location>
        <begin position="350"/>
        <end position="375"/>
    </location>
</feature>
<feature type="compositionally biased region" description="Polar residues" evidence="1">
    <location>
        <begin position="144"/>
        <end position="194"/>
    </location>
</feature>
<feature type="region of interest" description="Disordered" evidence="1">
    <location>
        <begin position="142"/>
        <end position="250"/>
    </location>
</feature>
<reference evidence="2" key="1">
    <citation type="submission" date="2013-04" db="EMBL/GenBank/DDBJ databases">
        <authorList>
            <person name="Qu J."/>
            <person name="Murali S.C."/>
            <person name="Bandaranaike D."/>
            <person name="Bellair M."/>
            <person name="Blankenburg K."/>
            <person name="Chao H."/>
            <person name="Dinh H."/>
            <person name="Doddapaneni H."/>
            <person name="Downs B."/>
            <person name="Dugan-Rocha S."/>
            <person name="Elkadiri S."/>
            <person name="Gnanaolivu R.D."/>
            <person name="Hernandez B."/>
            <person name="Javaid M."/>
            <person name="Jayaseelan J.C."/>
            <person name="Lee S."/>
            <person name="Li M."/>
            <person name="Ming W."/>
            <person name="Munidasa M."/>
            <person name="Muniz J."/>
            <person name="Nguyen L."/>
            <person name="Ongeri F."/>
            <person name="Osuji N."/>
            <person name="Pu L.-L."/>
            <person name="Puazo M."/>
            <person name="Qu C."/>
            <person name="Quiroz J."/>
            <person name="Raj R."/>
            <person name="Weissenberger G."/>
            <person name="Xin Y."/>
            <person name="Zou X."/>
            <person name="Han Y."/>
            <person name="Richards S."/>
            <person name="Worley K."/>
            <person name="Muzny D."/>
            <person name="Gibbs R."/>
        </authorList>
    </citation>
    <scope>NUCLEOTIDE SEQUENCE</scope>
    <source>
        <strain evidence="2">Sampled in the wild</strain>
    </source>
</reference>
<name>A0A8K0JWM6_LADFU</name>
<feature type="non-terminal residue" evidence="2">
    <location>
        <position position="375"/>
    </location>
</feature>
<dbReference type="Proteomes" id="UP000792457">
    <property type="component" value="Unassembled WGS sequence"/>
</dbReference>
<proteinExistence type="predicted"/>
<accession>A0A8K0JWM6</accession>
<evidence type="ECO:0000256" key="1">
    <source>
        <dbReference type="SAM" id="MobiDB-lite"/>
    </source>
</evidence>
<feature type="region of interest" description="Disordered" evidence="1">
    <location>
        <begin position="47"/>
        <end position="126"/>
    </location>
</feature>
<feature type="region of interest" description="Disordered" evidence="1">
    <location>
        <begin position="1"/>
        <end position="34"/>
    </location>
</feature>
<sequence>VSPYSPDCSSNSSDCNPFAQHGSKITANQTRVPDQSVVNVESDWGMHLNSIPENSSKKGSQDFLNGDQYANFQGTSSTSRASYDQYNNSCKMHMFSPDRREEKGSPAVSGSRDEADDFDPGSLDPSELSEILTSLLSQFEMDMGNSSDTGISGGNPTPNTSLLPAPPNRTNLLASQAGMSQATNSSQIPTSLGPSSPLPALHPQHHYHQPHHHLQQQHQSQLHQSHNYCHNPQQSNLSQSQQVLPPYTNGLYPQSFPTPGHSPPVGRLPGRDQFYPGYHGNITSKEDSLDSLLGVGSFRDPADVTSCSPIPQSNNSNSFSCASLNEGFINHSYGSTELMHSNELQCHPYQGYSADESKTSTQNSYGHLDNDYNWQ</sequence>
<evidence type="ECO:0000313" key="3">
    <source>
        <dbReference type="Proteomes" id="UP000792457"/>
    </source>
</evidence>
<feature type="compositionally biased region" description="Polar residues" evidence="1">
    <location>
        <begin position="23"/>
        <end position="34"/>
    </location>
</feature>
<protein>
    <submittedName>
        <fullName evidence="2">Uncharacterized protein</fullName>
    </submittedName>
</protein>
<organism evidence="2 3">
    <name type="scientific">Ladona fulva</name>
    <name type="common">Scarce chaser dragonfly</name>
    <name type="synonym">Libellula fulva</name>
    <dbReference type="NCBI Taxonomy" id="123851"/>
    <lineage>
        <taxon>Eukaryota</taxon>
        <taxon>Metazoa</taxon>
        <taxon>Ecdysozoa</taxon>
        <taxon>Arthropoda</taxon>
        <taxon>Hexapoda</taxon>
        <taxon>Insecta</taxon>
        <taxon>Pterygota</taxon>
        <taxon>Palaeoptera</taxon>
        <taxon>Odonata</taxon>
        <taxon>Epiprocta</taxon>
        <taxon>Anisoptera</taxon>
        <taxon>Libelluloidea</taxon>
        <taxon>Libellulidae</taxon>
        <taxon>Ladona</taxon>
    </lineage>
</organism>